<dbReference type="GO" id="GO:0005886">
    <property type="term" value="C:plasma membrane"/>
    <property type="evidence" value="ECO:0007669"/>
    <property type="project" value="UniProtKB-SubCell"/>
</dbReference>
<reference evidence="11" key="1">
    <citation type="journal article" date="2016" name="Nature">
        <title>The genome of the seagrass Zostera marina reveals angiosperm adaptation to the sea.</title>
        <authorList>
            <person name="Olsen J.L."/>
            <person name="Rouze P."/>
            <person name="Verhelst B."/>
            <person name="Lin Y.-C."/>
            <person name="Bayer T."/>
            <person name="Collen J."/>
            <person name="Dattolo E."/>
            <person name="De Paoli E."/>
            <person name="Dittami S."/>
            <person name="Maumus F."/>
            <person name="Michel G."/>
            <person name="Kersting A."/>
            <person name="Lauritano C."/>
            <person name="Lohaus R."/>
            <person name="Toepel M."/>
            <person name="Tonon T."/>
            <person name="Vanneste K."/>
            <person name="Amirebrahimi M."/>
            <person name="Brakel J."/>
            <person name="Bostroem C."/>
            <person name="Chovatia M."/>
            <person name="Grimwood J."/>
            <person name="Jenkins J.W."/>
            <person name="Jueterbock A."/>
            <person name="Mraz A."/>
            <person name="Stam W.T."/>
            <person name="Tice H."/>
            <person name="Bornberg-Bauer E."/>
            <person name="Green P.J."/>
            <person name="Pearson G.A."/>
            <person name="Procaccini G."/>
            <person name="Duarte C.M."/>
            <person name="Schmutz J."/>
            <person name="Reusch T.B.H."/>
            <person name="Van de Peer Y."/>
        </authorList>
    </citation>
    <scope>NUCLEOTIDE SEQUENCE [LARGE SCALE GENOMIC DNA]</scope>
    <source>
        <strain evidence="11">cv. Finnish</strain>
    </source>
</reference>
<feature type="transmembrane region" description="Helical" evidence="8">
    <location>
        <begin position="34"/>
        <end position="53"/>
    </location>
</feature>
<evidence type="ECO:0000256" key="8">
    <source>
        <dbReference type="RuleBase" id="RU361233"/>
    </source>
</evidence>
<evidence type="ECO:0000256" key="7">
    <source>
        <dbReference type="ARBA" id="ARBA00023136"/>
    </source>
</evidence>
<dbReference type="OMA" id="FRVACFI"/>
<evidence type="ECO:0000256" key="5">
    <source>
        <dbReference type="ARBA" id="ARBA00022692"/>
    </source>
</evidence>
<evidence type="ECO:0000256" key="1">
    <source>
        <dbReference type="ARBA" id="ARBA00004651"/>
    </source>
</evidence>
<dbReference type="Proteomes" id="UP000036987">
    <property type="component" value="Unassembled WGS sequence"/>
</dbReference>
<sequence length="187" mass="20776">MPSPNARPGDIIGCRQPPFHSTVSIQKIRRINSILLLLRLLSFCFTLASSIFVSTSTSWLDSDSFRLVFAANAIVAVYSLFQTSASVHEIVRESTLLPELLQLWFDFAHDQVLGYLMVAAEAAGMGEAVRKRREIDTCTVDNNFCIQVYIAVALGFVGFIFLAISTVVSAFRLAFFLLSGSRFPHVY</sequence>
<evidence type="ECO:0000256" key="2">
    <source>
        <dbReference type="ARBA" id="ARBA00007651"/>
    </source>
</evidence>
<evidence type="ECO:0000313" key="10">
    <source>
        <dbReference type="EMBL" id="KMZ62773.1"/>
    </source>
</evidence>
<gene>
    <name evidence="10" type="ORF">ZOSMA_446G00100</name>
</gene>
<dbReference type="OrthoDB" id="1907587at2759"/>
<dbReference type="STRING" id="29655.A0A0K9P1C0"/>
<dbReference type="AlphaFoldDB" id="A0A0K9P1C0"/>
<comment type="subunit">
    <text evidence="3 8">Homodimer and heterodimers.</text>
</comment>
<comment type="caution">
    <text evidence="10">The sequence shown here is derived from an EMBL/GenBank/DDBJ whole genome shotgun (WGS) entry which is preliminary data.</text>
</comment>
<keyword evidence="4 8" id="KW-1003">Cell membrane</keyword>
<accession>A0A0K9P1C0</accession>
<evidence type="ECO:0000259" key="9">
    <source>
        <dbReference type="Pfam" id="PF04535"/>
    </source>
</evidence>
<organism evidence="10 11">
    <name type="scientific">Zostera marina</name>
    <name type="common">Eelgrass</name>
    <dbReference type="NCBI Taxonomy" id="29655"/>
    <lineage>
        <taxon>Eukaryota</taxon>
        <taxon>Viridiplantae</taxon>
        <taxon>Streptophyta</taxon>
        <taxon>Embryophyta</taxon>
        <taxon>Tracheophyta</taxon>
        <taxon>Spermatophyta</taxon>
        <taxon>Magnoliopsida</taxon>
        <taxon>Liliopsida</taxon>
        <taxon>Zosteraceae</taxon>
        <taxon>Zostera</taxon>
    </lineage>
</organism>
<keyword evidence="11" id="KW-1185">Reference proteome</keyword>
<evidence type="ECO:0000256" key="6">
    <source>
        <dbReference type="ARBA" id="ARBA00022989"/>
    </source>
</evidence>
<comment type="subcellular location">
    <subcellularLocation>
        <location evidence="1 8">Cell membrane</location>
        <topology evidence="1 8">Multi-pass membrane protein</topology>
    </subcellularLocation>
</comment>
<comment type="caution">
    <text evidence="8">Lacks conserved residue(s) required for the propagation of feature annotation.</text>
</comment>
<dbReference type="PANTHER" id="PTHR33573:SF56">
    <property type="entry name" value="CASP-LIKE PROTEIN 4C1"/>
    <property type="match status" value="1"/>
</dbReference>
<dbReference type="Pfam" id="PF04535">
    <property type="entry name" value="CASP_dom"/>
    <property type="match status" value="1"/>
</dbReference>
<evidence type="ECO:0000256" key="3">
    <source>
        <dbReference type="ARBA" id="ARBA00011489"/>
    </source>
</evidence>
<keyword evidence="5 8" id="KW-0812">Transmembrane</keyword>
<dbReference type="InterPro" id="IPR006702">
    <property type="entry name" value="CASP_dom"/>
</dbReference>
<keyword evidence="7 8" id="KW-0472">Membrane</keyword>
<proteinExistence type="inferred from homology"/>
<feature type="domain" description="Casparian strip membrane protein" evidence="9">
    <location>
        <begin position="30"/>
        <end position="161"/>
    </location>
</feature>
<evidence type="ECO:0000313" key="11">
    <source>
        <dbReference type="Proteomes" id="UP000036987"/>
    </source>
</evidence>
<protein>
    <recommendedName>
        <fullName evidence="8">CASP-like protein</fullName>
    </recommendedName>
</protein>
<evidence type="ECO:0000256" key="4">
    <source>
        <dbReference type="ARBA" id="ARBA00022475"/>
    </source>
</evidence>
<keyword evidence="6 8" id="KW-1133">Transmembrane helix</keyword>
<feature type="transmembrane region" description="Helical" evidence="8">
    <location>
        <begin position="148"/>
        <end position="178"/>
    </location>
</feature>
<comment type="similarity">
    <text evidence="2 8">Belongs to the Casparian strip membrane proteins (CASP) family.</text>
</comment>
<dbReference type="EMBL" id="LFYR01001322">
    <property type="protein sequence ID" value="KMZ62773.1"/>
    <property type="molecule type" value="Genomic_DNA"/>
</dbReference>
<name>A0A0K9P1C0_ZOSMR</name>
<dbReference type="PANTHER" id="PTHR33573">
    <property type="entry name" value="CASP-LIKE PROTEIN 4A4"/>
    <property type="match status" value="1"/>
</dbReference>
<feature type="transmembrane region" description="Helical" evidence="8">
    <location>
        <begin position="65"/>
        <end position="81"/>
    </location>
</feature>